<protein>
    <recommendedName>
        <fullName evidence="2">F-box domain-containing protein</fullName>
    </recommendedName>
</protein>
<comment type="caution">
    <text evidence="3">The sequence shown here is derived from an EMBL/GenBank/DDBJ whole genome shotgun (WGS) entry which is preliminary data.</text>
</comment>
<feature type="domain" description="F-box" evidence="2">
    <location>
        <begin position="74"/>
        <end position="120"/>
    </location>
</feature>
<reference evidence="3 4" key="1">
    <citation type="submission" date="2017-11" db="EMBL/GenBank/DDBJ databases">
        <title>De-novo sequencing of pomegranate (Punica granatum L.) genome.</title>
        <authorList>
            <person name="Akparov Z."/>
            <person name="Amiraslanov A."/>
            <person name="Hajiyeva S."/>
            <person name="Abbasov M."/>
            <person name="Kaur K."/>
            <person name="Hamwieh A."/>
            <person name="Solovyev V."/>
            <person name="Salamov A."/>
            <person name="Braich B."/>
            <person name="Kosarev P."/>
            <person name="Mahmoud A."/>
            <person name="Hajiyev E."/>
            <person name="Babayeva S."/>
            <person name="Izzatullayeva V."/>
            <person name="Mammadov A."/>
            <person name="Mammadov A."/>
            <person name="Sharifova S."/>
            <person name="Ojaghi J."/>
            <person name="Eynullazada K."/>
            <person name="Bayramov B."/>
            <person name="Abdulazimova A."/>
            <person name="Shahmuradov I."/>
        </authorList>
    </citation>
    <scope>NUCLEOTIDE SEQUENCE [LARGE SCALE GENOMIC DNA]</scope>
    <source>
        <strain evidence="4">cv. AG2017</strain>
        <tissue evidence="3">Leaf</tissue>
    </source>
</reference>
<dbReference type="STRING" id="22663.A0A2I0J530"/>
<dbReference type="AlphaFoldDB" id="A0A2I0J530"/>
<dbReference type="Pfam" id="PF00646">
    <property type="entry name" value="F-box"/>
    <property type="match status" value="1"/>
</dbReference>
<name>A0A2I0J530_PUNGR</name>
<dbReference type="InterPro" id="IPR001810">
    <property type="entry name" value="F-box_dom"/>
</dbReference>
<dbReference type="EMBL" id="PGOL01002078">
    <property type="protein sequence ID" value="PKI50836.1"/>
    <property type="molecule type" value="Genomic_DNA"/>
</dbReference>
<dbReference type="SUPFAM" id="SSF81383">
    <property type="entry name" value="F-box domain"/>
    <property type="match status" value="1"/>
</dbReference>
<feature type="non-terminal residue" evidence="3">
    <location>
        <position position="154"/>
    </location>
</feature>
<organism evidence="3 4">
    <name type="scientific">Punica granatum</name>
    <name type="common">Pomegranate</name>
    <dbReference type="NCBI Taxonomy" id="22663"/>
    <lineage>
        <taxon>Eukaryota</taxon>
        <taxon>Viridiplantae</taxon>
        <taxon>Streptophyta</taxon>
        <taxon>Embryophyta</taxon>
        <taxon>Tracheophyta</taxon>
        <taxon>Spermatophyta</taxon>
        <taxon>Magnoliopsida</taxon>
        <taxon>eudicotyledons</taxon>
        <taxon>Gunneridae</taxon>
        <taxon>Pentapetalae</taxon>
        <taxon>rosids</taxon>
        <taxon>malvids</taxon>
        <taxon>Myrtales</taxon>
        <taxon>Lythraceae</taxon>
        <taxon>Punica</taxon>
    </lineage>
</organism>
<dbReference type="PANTHER" id="PTHR31482:SF18">
    <property type="entry name" value="ESTS AU081301(E20138)"/>
    <property type="match status" value="1"/>
</dbReference>
<feature type="chain" id="PRO_5014152824" description="F-box domain-containing protein" evidence="1">
    <location>
        <begin position="18"/>
        <end position="154"/>
    </location>
</feature>
<dbReference type="PANTHER" id="PTHR31482">
    <property type="entry name" value="ESTS AU081301(E20138)"/>
    <property type="match status" value="1"/>
</dbReference>
<keyword evidence="1" id="KW-0732">Signal</keyword>
<feature type="signal peptide" evidence="1">
    <location>
        <begin position="1"/>
        <end position="17"/>
    </location>
</feature>
<evidence type="ECO:0000313" key="4">
    <source>
        <dbReference type="Proteomes" id="UP000233551"/>
    </source>
</evidence>
<accession>A0A2I0J530</accession>
<sequence>MLFFLISCFSFILLTKSLPFKPFCGGLCLSTLTRPFFSKKLKLAPKLGWPFIKKVVGLNLSSETETADEDEGKEASLLDLPELALECILEKLSPEGLCRMGQVCASMRDRCRSDRLWERHLNRKWGRLISELAHREWQCWLVSRKTENSDLSRQ</sequence>
<evidence type="ECO:0000313" key="3">
    <source>
        <dbReference type="EMBL" id="PKI50836.1"/>
    </source>
</evidence>
<dbReference type="PROSITE" id="PS50181">
    <property type="entry name" value="FBOX"/>
    <property type="match status" value="1"/>
</dbReference>
<dbReference type="Proteomes" id="UP000233551">
    <property type="component" value="Unassembled WGS sequence"/>
</dbReference>
<dbReference type="Gene3D" id="1.20.1280.50">
    <property type="match status" value="1"/>
</dbReference>
<dbReference type="InterPro" id="IPR036047">
    <property type="entry name" value="F-box-like_dom_sf"/>
</dbReference>
<evidence type="ECO:0000256" key="1">
    <source>
        <dbReference type="SAM" id="SignalP"/>
    </source>
</evidence>
<evidence type="ECO:0000259" key="2">
    <source>
        <dbReference type="PROSITE" id="PS50181"/>
    </source>
</evidence>
<proteinExistence type="predicted"/>
<keyword evidence="4" id="KW-1185">Reference proteome</keyword>
<gene>
    <name evidence="3" type="ORF">CRG98_028743</name>
</gene>
<dbReference type="SMART" id="SM00256">
    <property type="entry name" value="FBOX"/>
    <property type="match status" value="1"/>
</dbReference>